<feature type="region of interest" description="Disordered" evidence="1">
    <location>
        <begin position="1"/>
        <end position="26"/>
    </location>
</feature>
<evidence type="ECO:0000313" key="3">
    <source>
        <dbReference type="Proteomes" id="UP001159405"/>
    </source>
</evidence>
<keyword evidence="3" id="KW-1185">Reference proteome</keyword>
<protein>
    <submittedName>
        <fullName evidence="2">Uncharacterized protein</fullName>
    </submittedName>
</protein>
<organism evidence="2 3">
    <name type="scientific">Porites lobata</name>
    <dbReference type="NCBI Taxonomy" id="104759"/>
    <lineage>
        <taxon>Eukaryota</taxon>
        <taxon>Metazoa</taxon>
        <taxon>Cnidaria</taxon>
        <taxon>Anthozoa</taxon>
        <taxon>Hexacorallia</taxon>
        <taxon>Scleractinia</taxon>
        <taxon>Fungiina</taxon>
        <taxon>Poritidae</taxon>
        <taxon>Porites</taxon>
    </lineage>
</organism>
<reference evidence="2 3" key="1">
    <citation type="submission" date="2022-05" db="EMBL/GenBank/DDBJ databases">
        <authorList>
            <consortium name="Genoscope - CEA"/>
            <person name="William W."/>
        </authorList>
    </citation>
    <scope>NUCLEOTIDE SEQUENCE [LARGE SCALE GENOMIC DNA]</scope>
</reference>
<dbReference type="EMBL" id="CALNXK010000008">
    <property type="protein sequence ID" value="CAH3040354.1"/>
    <property type="molecule type" value="Genomic_DNA"/>
</dbReference>
<sequence length="164" mass="18400">MVEPETMDSKNVEDETNTAENVQREKRVRINEDQLLHTVDDSKSSTAARVPSFFIGKPLVDFDGGIASVSRTRLLTSELTVTRPSIDTFLVVSRRGNSSSDHVFRFNKAKSLCLFGSLNPIRRFAIRLVTNKYPFEQVSTFSQNVNVNVACEQQTHFLSSLLTG</sequence>
<proteinExistence type="predicted"/>
<dbReference type="Proteomes" id="UP001159405">
    <property type="component" value="Unassembled WGS sequence"/>
</dbReference>
<name>A0ABN8N0A9_9CNID</name>
<comment type="caution">
    <text evidence="2">The sequence shown here is derived from an EMBL/GenBank/DDBJ whole genome shotgun (WGS) entry which is preliminary data.</text>
</comment>
<gene>
    <name evidence="2" type="ORF">PLOB_00045635</name>
</gene>
<evidence type="ECO:0000313" key="2">
    <source>
        <dbReference type="EMBL" id="CAH3040354.1"/>
    </source>
</evidence>
<evidence type="ECO:0000256" key="1">
    <source>
        <dbReference type="SAM" id="MobiDB-lite"/>
    </source>
</evidence>
<accession>A0ABN8N0A9</accession>